<evidence type="ECO:0000256" key="1">
    <source>
        <dbReference type="ARBA" id="ARBA00006354"/>
    </source>
</evidence>
<feature type="domain" description="AAA+ ATPase" evidence="4">
    <location>
        <begin position="258"/>
        <end position="440"/>
    </location>
</feature>
<dbReference type="PANTHER" id="PTHR32039:SF7">
    <property type="entry name" value="COMPETENCE PROTEIN COMM"/>
    <property type="match status" value="1"/>
</dbReference>
<dbReference type="AlphaFoldDB" id="A0A108F5Q9"/>
<dbReference type="SUPFAM" id="SSF52540">
    <property type="entry name" value="P-loop containing nucleoside triphosphate hydrolases"/>
    <property type="match status" value="1"/>
</dbReference>
<evidence type="ECO:0000256" key="2">
    <source>
        <dbReference type="ARBA" id="ARBA00022741"/>
    </source>
</evidence>
<dbReference type="InterPro" id="IPR014721">
    <property type="entry name" value="Ribsml_uS5_D2-typ_fold_subgr"/>
</dbReference>
<dbReference type="RefSeq" id="WP_060346110.1">
    <property type="nucleotide sequence ID" value="NZ_LPLZ01000009.1"/>
</dbReference>
<dbReference type="Gene3D" id="3.40.50.300">
    <property type="entry name" value="P-loop containing nucleotide triphosphate hydrolases"/>
    <property type="match status" value="1"/>
</dbReference>
<comment type="similarity">
    <text evidence="1">Belongs to the Mg-chelatase subunits D/I family. ComM subfamily.</text>
</comment>
<dbReference type="SUPFAM" id="SSF54211">
    <property type="entry name" value="Ribosomal protein S5 domain 2-like"/>
    <property type="match status" value="1"/>
</dbReference>
<accession>A0A108F5Q9</accession>
<dbReference type="SMART" id="SM00382">
    <property type="entry name" value="AAA"/>
    <property type="match status" value="1"/>
</dbReference>
<sequence length="550" mass="57558">MSLAVVRSRAPAAGRAPDVTVEVHLANGLPSFSIVGLPDLEVRESRERVRAALQNCGFDFPVRRITVNLAPADLPKESGRFDLPIALGILAANGQLPAETLVGREFAGELSLTGALRPMRGAFAMACGAARDWRAGHASHAGHAGADLDSGLGVSPGSSGHSGVDRVAITGATAASRPPELYLPLDSAAEAALVPGVTVFGAPDLPALCAHLAGAPDARLAPVAAPCLDGVPAPAAPDLADVVGQRGARRALEVAAAGGHHMLMIGPPGAGKSMLAARLPGLLPPLTDDEALTSAALLSASRIGFSPSQWRRRPFRSPHHSSSAAALVGGRNPPQPGEITLAHLGVLFLDELPEFDRHVLEMLREPLEAGRITISRAAQQADFPAACQLIAAMNPCPCGWHGDPSGRCRCTPDVATRYLRKLSGPLLDRIDIQIDLPALSPAELASRATAPGEPSAAVAARVARARALQLERQGKTNHMLSGRETDDLCRPTDDGERLLREAGERFGWSARAYFRVLKVARTIADLAGDPWPTAAQIAEAIRYRRALTAL</sequence>
<dbReference type="InterPro" id="IPR000523">
    <property type="entry name" value="Mg_chelatse_chII-like_cat_dom"/>
</dbReference>
<dbReference type="InterPro" id="IPR020568">
    <property type="entry name" value="Ribosomal_Su5_D2-typ_SF"/>
</dbReference>
<evidence type="ECO:0000313" key="6">
    <source>
        <dbReference type="Proteomes" id="UP000068016"/>
    </source>
</evidence>
<proteinExistence type="inferred from homology"/>
<evidence type="ECO:0000313" key="5">
    <source>
        <dbReference type="EMBL" id="KWN23563.1"/>
    </source>
</evidence>
<dbReference type="Pfam" id="PF01078">
    <property type="entry name" value="Mg_chelatase"/>
    <property type="match status" value="1"/>
</dbReference>
<dbReference type="Pfam" id="PF13541">
    <property type="entry name" value="ChlI"/>
    <property type="match status" value="1"/>
</dbReference>
<dbReference type="NCBIfam" id="TIGR00368">
    <property type="entry name" value="YifB family Mg chelatase-like AAA ATPase"/>
    <property type="match status" value="1"/>
</dbReference>
<comment type="caution">
    <text evidence="5">The sequence shown here is derived from an EMBL/GenBank/DDBJ whole genome shotgun (WGS) entry which is preliminary data.</text>
</comment>
<dbReference type="EMBL" id="LPLZ01000009">
    <property type="protein sequence ID" value="KWN23563.1"/>
    <property type="molecule type" value="Genomic_DNA"/>
</dbReference>
<dbReference type="InterPro" id="IPR025158">
    <property type="entry name" value="Mg_chelat-rel_C"/>
</dbReference>
<gene>
    <name evidence="5" type="ORF">WT83_03315</name>
</gene>
<evidence type="ECO:0000259" key="4">
    <source>
        <dbReference type="SMART" id="SM00382"/>
    </source>
</evidence>
<name>A0A108F5Q9_9BURK</name>
<dbReference type="GO" id="GO:0005524">
    <property type="term" value="F:ATP binding"/>
    <property type="evidence" value="ECO:0007669"/>
    <property type="project" value="UniProtKB-KW"/>
</dbReference>
<dbReference type="PRINTS" id="PR01657">
    <property type="entry name" value="MCMFAMILY"/>
</dbReference>
<dbReference type="GO" id="GO:0003677">
    <property type="term" value="F:DNA binding"/>
    <property type="evidence" value="ECO:0007669"/>
    <property type="project" value="InterPro"/>
</dbReference>
<dbReference type="InterPro" id="IPR001208">
    <property type="entry name" value="MCM_dom"/>
</dbReference>
<dbReference type="PANTHER" id="PTHR32039">
    <property type="entry name" value="MAGNESIUM-CHELATASE SUBUNIT CHLI"/>
    <property type="match status" value="1"/>
</dbReference>
<evidence type="ECO:0000256" key="3">
    <source>
        <dbReference type="ARBA" id="ARBA00022840"/>
    </source>
</evidence>
<reference evidence="5 6" key="1">
    <citation type="submission" date="2015-11" db="EMBL/GenBank/DDBJ databases">
        <title>Expanding the genomic diversity of Burkholderia species for the development of highly accurate diagnostics.</title>
        <authorList>
            <person name="Sahl J."/>
            <person name="Keim P."/>
            <person name="Wagner D."/>
        </authorList>
    </citation>
    <scope>NUCLEOTIDE SEQUENCE [LARGE SCALE GENOMIC DNA]</scope>
    <source>
        <strain evidence="5 6">MSMB793WGS</strain>
    </source>
</reference>
<dbReference type="Pfam" id="PF13335">
    <property type="entry name" value="Mg_chelatase_C"/>
    <property type="match status" value="1"/>
</dbReference>
<dbReference type="InterPro" id="IPR004482">
    <property type="entry name" value="Mg_chelat-rel"/>
</dbReference>
<dbReference type="InterPro" id="IPR027417">
    <property type="entry name" value="P-loop_NTPase"/>
</dbReference>
<dbReference type="InterPro" id="IPR045006">
    <property type="entry name" value="CHLI-like"/>
</dbReference>
<keyword evidence="3" id="KW-0067">ATP-binding</keyword>
<organism evidence="5 6">
    <name type="scientific">Burkholderia territorii</name>
    <dbReference type="NCBI Taxonomy" id="1503055"/>
    <lineage>
        <taxon>Bacteria</taxon>
        <taxon>Pseudomonadati</taxon>
        <taxon>Pseudomonadota</taxon>
        <taxon>Betaproteobacteria</taxon>
        <taxon>Burkholderiales</taxon>
        <taxon>Burkholderiaceae</taxon>
        <taxon>Burkholderia</taxon>
        <taxon>Burkholderia cepacia complex</taxon>
    </lineage>
</organism>
<dbReference type="InterPro" id="IPR003593">
    <property type="entry name" value="AAA+_ATPase"/>
</dbReference>
<keyword evidence="2" id="KW-0547">Nucleotide-binding</keyword>
<protein>
    <submittedName>
        <fullName evidence="5">Magnesium chelatase</fullName>
    </submittedName>
</protein>
<dbReference type="Gene3D" id="3.30.230.10">
    <property type="match status" value="1"/>
</dbReference>
<dbReference type="Proteomes" id="UP000068016">
    <property type="component" value="Unassembled WGS sequence"/>
</dbReference>